<name>A0A919EIB5_STRFL</name>
<organism evidence="6 7">
    <name type="scientific">Streptomyces filamentosus</name>
    <name type="common">Streptomyces roseosporus</name>
    <dbReference type="NCBI Taxonomy" id="67294"/>
    <lineage>
        <taxon>Bacteria</taxon>
        <taxon>Bacillati</taxon>
        <taxon>Actinomycetota</taxon>
        <taxon>Actinomycetes</taxon>
        <taxon>Kitasatosporales</taxon>
        <taxon>Streptomycetaceae</taxon>
        <taxon>Streptomyces</taxon>
    </lineage>
</organism>
<evidence type="ECO:0000256" key="3">
    <source>
        <dbReference type="ARBA" id="ARBA00022827"/>
    </source>
</evidence>
<evidence type="ECO:0000259" key="5">
    <source>
        <dbReference type="Pfam" id="PF01494"/>
    </source>
</evidence>
<protein>
    <recommendedName>
        <fullName evidence="5">FAD-binding domain-containing protein</fullName>
    </recommendedName>
</protein>
<dbReference type="Proteomes" id="UP000632849">
    <property type="component" value="Unassembled WGS sequence"/>
</dbReference>
<dbReference type="NCBIfam" id="NF004832">
    <property type="entry name" value="PRK06184.1"/>
    <property type="match status" value="1"/>
</dbReference>
<comment type="cofactor">
    <cofactor evidence="1">
        <name>FAD</name>
        <dbReference type="ChEBI" id="CHEBI:57692"/>
    </cofactor>
</comment>
<dbReference type="InterPro" id="IPR002938">
    <property type="entry name" value="FAD-bd"/>
</dbReference>
<evidence type="ECO:0000256" key="4">
    <source>
        <dbReference type="SAM" id="MobiDB-lite"/>
    </source>
</evidence>
<dbReference type="Pfam" id="PF01494">
    <property type="entry name" value="FAD_binding_3"/>
    <property type="match status" value="1"/>
</dbReference>
<reference evidence="6" key="2">
    <citation type="submission" date="2020-09" db="EMBL/GenBank/DDBJ databases">
        <authorList>
            <person name="Sun Q."/>
            <person name="Ohkuma M."/>
        </authorList>
    </citation>
    <scope>NUCLEOTIDE SEQUENCE</scope>
    <source>
        <strain evidence="6">JCM 4122</strain>
    </source>
</reference>
<proteinExistence type="predicted"/>
<dbReference type="GO" id="GO:0071949">
    <property type="term" value="F:FAD binding"/>
    <property type="evidence" value="ECO:0007669"/>
    <property type="project" value="InterPro"/>
</dbReference>
<keyword evidence="3" id="KW-0274">FAD</keyword>
<sequence>MPEDRSAAPEDRNGNTNTDTDVVIAGAGPTGLVLALDLARRGVRALLLERADGLFPGSRGKGLQPRSQEVLDDLGVLPGVLAAGSAYPRMLAWEGTERRGEWDMIERSEPTERVPYANTLLIPQSRTQELLYERLTALGGGVRFGTALTGLRQDDGGVEAELGTGETVRAAFLVGADGGRSTVRRALGIGMTGETVDPRPMLVADVRIAPGAVADRDHWHVWRAPDGGVALCPLPGDGGLFQLAATFEDPAAPVDTTPEGVRALLAARTPLSPDEIAEVPWASDYRARAALADRFREGRVFLAGDAAHVHSPAGGQGLNTGVQDAYNLGWKLAQVLRHGAPAALLDSYEAERRPVAADVLGLSTRLHRATADGDAPQRGGEVQQLGLGYRGSALAVDTRPRTPGDALRAGDRAPDGPYAGGRLFDLFRGPHFTLLAVGTAALPDALPEPVRAARLPADEAYGTGLFLIRPDGYVGWAGDRADAGLDAYLTALGLTRAAAPRAVPEGMPA</sequence>
<keyword evidence="7" id="KW-1185">Reference proteome</keyword>
<dbReference type="PANTHER" id="PTHR43004:SF19">
    <property type="entry name" value="BINDING MONOOXYGENASE, PUTATIVE (JCVI)-RELATED"/>
    <property type="match status" value="1"/>
</dbReference>
<feature type="domain" description="FAD-binding" evidence="5">
    <location>
        <begin position="19"/>
        <end position="360"/>
    </location>
</feature>
<feature type="compositionally biased region" description="Basic and acidic residues" evidence="4">
    <location>
        <begin position="1"/>
        <end position="13"/>
    </location>
</feature>
<feature type="region of interest" description="Disordered" evidence="4">
    <location>
        <begin position="1"/>
        <end position="22"/>
    </location>
</feature>
<dbReference type="Gene3D" id="3.50.50.60">
    <property type="entry name" value="FAD/NAD(P)-binding domain"/>
    <property type="match status" value="1"/>
</dbReference>
<dbReference type="AlphaFoldDB" id="A0A919EIB5"/>
<reference evidence="6" key="1">
    <citation type="journal article" date="2014" name="Int. J. Syst. Evol. Microbiol.">
        <title>Complete genome sequence of Corynebacterium casei LMG S-19264T (=DSM 44701T), isolated from a smear-ripened cheese.</title>
        <authorList>
            <consortium name="US DOE Joint Genome Institute (JGI-PGF)"/>
            <person name="Walter F."/>
            <person name="Albersmeier A."/>
            <person name="Kalinowski J."/>
            <person name="Ruckert C."/>
        </authorList>
    </citation>
    <scope>NUCLEOTIDE SEQUENCE</scope>
    <source>
        <strain evidence="6">JCM 4122</strain>
    </source>
</reference>
<dbReference type="RefSeq" id="WP_229915192.1">
    <property type="nucleotide sequence ID" value="NZ_BNBE01000001.1"/>
</dbReference>
<evidence type="ECO:0000313" key="7">
    <source>
        <dbReference type="Proteomes" id="UP000632849"/>
    </source>
</evidence>
<comment type="caution">
    <text evidence="6">The sequence shown here is derived from an EMBL/GenBank/DDBJ whole genome shotgun (WGS) entry which is preliminary data.</text>
</comment>
<dbReference type="PRINTS" id="PR00420">
    <property type="entry name" value="RNGMNOXGNASE"/>
</dbReference>
<evidence type="ECO:0000256" key="2">
    <source>
        <dbReference type="ARBA" id="ARBA00022630"/>
    </source>
</evidence>
<dbReference type="Gene3D" id="3.30.70.2450">
    <property type="match status" value="1"/>
</dbReference>
<dbReference type="Gene3D" id="3.40.30.120">
    <property type="match status" value="1"/>
</dbReference>
<keyword evidence="2" id="KW-0285">Flavoprotein</keyword>
<accession>A0A919EIB5</accession>
<dbReference type="InterPro" id="IPR036188">
    <property type="entry name" value="FAD/NAD-bd_sf"/>
</dbReference>
<dbReference type="EMBL" id="BNBE01000001">
    <property type="protein sequence ID" value="GHF82067.1"/>
    <property type="molecule type" value="Genomic_DNA"/>
</dbReference>
<evidence type="ECO:0000256" key="1">
    <source>
        <dbReference type="ARBA" id="ARBA00001974"/>
    </source>
</evidence>
<dbReference type="InterPro" id="IPR050641">
    <property type="entry name" value="RIFMO-like"/>
</dbReference>
<gene>
    <name evidence="6" type="ORF">GCM10017667_07410</name>
</gene>
<evidence type="ECO:0000313" key="6">
    <source>
        <dbReference type="EMBL" id="GHF82067.1"/>
    </source>
</evidence>
<dbReference type="PANTHER" id="PTHR43004">
    <property type="entry name" value="TRK SYSTEM POTASSIUM UPTAKE PROTEIN"/>
    <property type="match status" value="1"/>
</dbReference>
<dbReference type="Pfam" id="PF21274">
    <property type="entry name" value="Rng_hyd_C"/>
    <property type="match status" value="1"/>
</dbReference>
<dbReference type="GO" id="GO:0016709">
    <property type="term" value="F:oxidoreductase activity, acting on paired donors, with incorporation or reduction of molecular oxygen, NAD(P)H as one donor, and incorporation of one atom of oxygen"/>
    <property type="evidence" value="ECO:0007669"/>
    <property type="project" value="UniProtKB-ARBA"/>
</dbReference>
<dbReference type="SUPFAM" id="SSF51905">
    <property type="entry name" value="FAD/NAD(P)-binding domain"/>
    <property type="match status" value="1"/>
</dbReference>